<feature type="coiled-coil region" evidence="4">
    <location>
        <begin position="411"/>
        <end position="445"/>
    </location>
</feature>
<dbReference type="GO" id="GO:0007018">
    <property type="term" value="P:microtubule-based movement"/>
    <property type="evidence" value="ECO:0007669"/>
    <property type="project" value="InterPro"/>
</dbReference>
<feature type="coiled-coil region" evidence="4">
    <location>
        <begin position="1083"/>
        <end position="1200"/>
    </location>
</feature>
<comment type="similarity">
    <text evidence="3">Belongs to the TRAFAC class myosin-kinesin ATPase superfamily. Kinesin family.</text>
</comment>
<dbReference type="SUPFAM" id="SSF103473">
    <property type="entry name" value="MFS general substrate transporter"/>
    <property type="match status" value="1"/>
</dbReference>
<dbReference type="PROSITE" id="PS50067">
    <property type="entry name" value="KINESIN_MOTOR_2"/>
    <property type="match status" value="1"/>
</dbReference>
<dbReference type="InterPro" id="IPR001752">
    <property type="entry name" value="Kinesin_motor_dom"/>
</dbReference>
<dbReference type="FunFam" id="3.40.850.10:FF:000146">
    <property type="entry name" value="Kinesin-like protein"/>
    <property type="match status" value="1"/>
</dbReference>
<reference evidence="9" key="1">
    <citation type="submission" date="2022-11" db="EMBL/GenBank/DDBJ databases">
        <authorList>
            <person name="Morgan W.R."/>
            <person name="Tartar A."/>
        </authorList>
    </citation>
    <scope>NUCLEOTIDE SEQUENCE</scope>
    <source>
        <strain evidence="9">ARSEF 373</strain>
    </source>
</reference>
<feature type="compositionally biased region" description="Basic and acidic residues" evidence="5">
    <location>
        <begin position="1025"/>
        <end position="1051"/>
    </location>
</feature>
<dbReference type="SMART" id="SM00129">
    <property type="entry name" value="KISc"/>
    <property type="match status" value="1"/>
</dbReference>
<name>A0AAV2YN54_9STRA</name>
<dbReference type="GO" id="GO:0003777">
    <property type="term" value="F:microtubule motor activity"/>
    <property type="evidence" value="ECO:0007669"/>
    <property type="project" value="InterPro"/>
</dbReference>
<feature type="transmembrane region" description="Helical" evidence="6">
    <location>
        <begin position="24"/>
        <end position="44"/>
    </location>
</feature>
<feature type="transmembrane region" description="Helical" evidence="6">
    <location>
        <begin position="85"/>
        <end position="102"/>
    </location>
</feature>
<sequence length="1630" mass="180338">FVYLCIQGALVIAISQAQSLGSCIALYILIAVAAQGAGGSSFGIVPYVNEQYTGSVTGLVGAGGNIGGVVFGLIFKAVSTRQEGLLVMGIVILVGSLTTWAIRFDPAIADTDADADEEADAMSVATTAVMDAPESDSHVTSPALGLMASAARVAPLPVTLPLTEQFQAGKVLGNALNELQTAQHEEEVAYIPVALAKAHLEKVVQDMHDMKREQQEKVRQIVDKFKLIEESTKVHYETYIKDVKQRAKDRIQAEEFRYKTLEDVQRLEQEQARLRLDSERARCDAIQRAHQDERRAWQEESERCLLQHEEALTRLQQRCQQDIDRLMRQCDQNVQKVHASMSAQLQMSWEDLQATSSALRSNIARVQADAKATFQMYEAKLRSAEMDAIIERESLRCLNKVVNRVVDAEHQKTLRKKTNELKRELDRLETERQEAMQREQSLTLALRDACKRYDDLEAAAVMETMEFLVCAVERTPLFQSVGTDALACVSTSQVSTQSQTVEVLRRDQEQQCEIVAVESDVGVRPLDQANFELEIERLRARDLEVLHSKHELKEVKSQLADLLEKKNATKAKIKSWLAEFNAQHGRDPTIEEKALVKDMYMVFKDSEEAYLALKERVASMKEQHHEKALQNDALNHWHAVVNTSGVITQVPNGSKSMDSHYDSHENDEQVIGRLPQQIVERVQERASLTSILPSVDISQSKETSGMRIGELEREVSRLRSELEIARERSATIPNAMAPQAVVSIVSSKHTPANAVSSAASVPSVLKPQVLSPDADHEMGISTASVVKTEVSPAPNGHDAGKEQEREKFEAEQRRLQEEIQSLSIEIAERRDEKALLERQIEQLRLHVELMAESPLHSEAKGPGRFVSEDSDHETENEQQELPFEEDKGDDIAEDEHAESELEAVAEAKIDEEAEDVDDEPADEVADVESTGRIVSLLKEAIDAGKTHWNRGDKVKCFQTYAKTTERCIDQLKQVKASRRPSAEQNALAMKKALAEASKLPPARGSVVLRKRLDALLEESELAIRERETRRASRTQERAEQKAQRSPERSVERPMTGAASPAKKAHVKASKDDADGSESVSTPTAASNKVLEEYKQKLKALESRAKADRVKITQLEAALAKAETQAAMVGSGGGGGNGGGGGGNNAAMERRMADMEKKHKNALEDAEKSARKEINVLTQQLQVAQTKSAGLQEQVDKMTKELATLAGKATQLTKIEEEVVVLRQKAADAVAVANELAETKALYSKLEVNYKEEQSLRKKYYNQIEDMKGKIRVYARCRPMSSSELERGCTACVRYVDEYSLELDTARGPKPFAYDQVFTPASTQEEVFEDTKNLLQSAMDGYNVCIFAYGQTGSGKTFTMTGTESMPGLSPRAIHHIFALAEQAKDNHVISFQVVMLELYNDTLIDLLALVDGAPAGSHDKLEIKKNEKGMVFVANSTTKTCTTPQQTLRLFEAANKKRQVGATKMNAESSRSHSVFSILIENYNKTTKTTSTGKLSLVDLAGSERAAKTGATAERMKEAQAINKSLSALGDVIAALSNGEKFIPYRNNKLTQLMQDSLGGNAKTLMFVNISPADYNQEETQTSLTYASRVKLITNNANKNAESELVSKLKGIIKALRAGKQDVDLDGLVD</sequence>
<dbReference type="InterPro" id="IPR019821">
    <property type="entry name" value="Kinesin_motor_CS"/>
</dbReference>
<feature type="domain" description="Kinesin motor" evidence="8">
    <location>
        <begin position="1269"/>
        <end position="1593"/>
    </location>
</feature>
<dbReference type="PANTHER" id="PTHR47972:SF16">
    <property type="entry name" value="KINESIN-LIKE PROTEIN"/>
    <property type="match status" value="1"/>
</dbReference>
<dbReference type="EMBL" id="DAKRPA010000228">
    <property type="protein sequence ID" value="DAZ94896.1"/>
    <property type="molecule type" value="Genomic_DNA"/>
</dbReference>
<feature type="signal peptide" evidence="7">
    <location>
        <begin position="1"/>
        <end position="17"/>
    </location>
</feature>
<evidence type="ECO:0000256" key="4">
    <source>
        <dbReference type="SAM" id="Coils"/>
    </source>
</evidence>
<evidence type="ECO:0000313" key="9">
    <source>
        <dbReference type="EMBL" id="DAZ94896.1"/>
    </source>
</evidence>
<evidence type="ECO:0000256" key="7">
    <source>
        <dbReference type="SAM" id="SignalP"/>
    </source>
</evidence>
<keyword evidence="6" id="KW-0812">Transmembrane</keyword>
<dbReference type="InterPro" id="IPR036961">
    <property type="entry name" value="Kinesin_motor_dom_sf"/>
</dbReference>
<feature type="compositionally biased region" description="Acidic residues" evidence="5">
    <location>
        <begin position="876"/>
        <end position="888"/>
    </location>
</feature>
<keyword evidence="7" id="KW-0732">Signal</keyword>
<feature type="non-terminal residue" evidence="9">
    <location>
        <position position="1"/>
    </location>
</feature>
<feature type="chain" id="PRO_5043640599" description="Kinesin motor domain-containing protein" evidence="7">
    <location>
        <begin position="18"/>
        <end position="1630"/>
    </location>
</feature>
<feature type="coiled-coil region" evidence="4">
    <location>
        <begin position="552"/>
        <end position="579"/>
    </location>
</feature>
<dbReference type="GO" id="GO:0008017">
    <property type="term" value="F:microtubule binding"/>
    <property type="evidence" value="ECO:0007669"/>
    <property type="project" value="InterPro"/>
</dbReference>
<feature type="compositionally biased region" description="Basic and acidic residues" evidence="5">
    <location>
        <begin position="798"/>
        <end position="813"/>
    </location>
</feature>
<organism evidence="9 10">
    <name type="scientific">Lagenidium giganteum</name>
    <dbReference type="NCBI Taxonomy" id="4803"/>
    <lineage>
        <taxon>Eukaryota</taxon>
        <taxon>Sar</taxon>
        <taxon>Stramenopiles</taxon>
        <taxon>Oomycota</taxon>
        <taxon>Peronosporomycetes</taxon>
        <taxon>Pythiales</taxon>
        <taxon>Pythiaceae</taxon>
    </lineage>
</organism>
<dbReference type="InterPro" id="IPR027417">
    <property type="entry name" value="P-loop_NTPase"/>
</dbReference>
<dbReference type="SUPFAM" id="SSF52540">
    <property type="entry name" value="P-loop containing nucleoside triphosphate hydrolases"/>
    <property type="match status" value="1"/>
</dbReference>
<feature type="transmembrane region" description="Helical" evidence="6">
    <location>
        <begin position="56"/>
        <end position="78"/>
    </location>
</feature>
<evidence type="ECO:0000256" key="1">
    <source>
        <dbReference type="ARBA" id="ARBA00022741"/>
    </source>
</evidence>
<evidence type="ECO:0000256" key="5">
    <source>
        <dbReference type="SAM" id="MobiDB-lite"/>
    </source>
</evidence>
<evidence type="ECO:0000259" key="8">
    <source>
        <dbReference type="PROSITE" id="PS50067"/>
    </source>
</evidence>
<feature type="coiled-coil region" evidence="4">
    <location>
        <begin position="244"/>
        <end position="284"/>
    </location>
</feature>
<dbReference type="PRINTS" id="PR00380">
    <property type="entry name" value="KINESINHEAVY"/>
</dbReference>
<dbReference type="GO" id="GO:0005524">
    <property type="term" value="F:ATP binding"/>
    <property type="evidence" value="ECO:0007669"/>
    <property type="project" value="UniProtKB-UniRule"/>
</dbReference>
<dbReference type="InterPro" id="IPR036259">
    <property type="entry name" value="MFS_trans_sf"/>
</dbReference>
<gene>
    <name evidence="9" type="ORF">N0F65_008040</name>
</gene>
<feature type="compositionally biased region" description="Basic and acidic residues" evidence="5">
    <location>
        <begin position="854"/>
        <end position="875"/>
    </location>
</feature>
<protein>
    <recommendedName>
        <fullName evidence="8">Kinesin motor domain-containing protein</fullName>
    </recommendedName>
</protein>
<keyword evidence="10" id="KW-1185">Reference proteome</keyword>
<evidence type="ECO:0000313" key="10">
    <source>
        <dbReference type="Proteomes" id="UP001146120"/>
    </source>
</evidence>
<keyword evidence="6" id="KW-1133">Transmembrane helix</keyword>
<dbReference type="Proteomes" id="UP001146120">
    <property type="component" value="Unassembled WGS sequence"/>
</dbReference>
<dbReference type="PANTHER" id="PTHR47972">
    <property type="entry name" value="KINESIN-LIKE PROTEIN KLP-3"/>
    <property type="match status" value="1"/>
</dbReference>
<dbReference type="Pfam" id="PF00225">
    <property type="entry name" value="Kinesin"/>
    <property type="match status" value="1"/>
</dbReference>
<dbReference type="Gene3D" id="1.20.1250.20">
    <property type="entry name" value="MFS general substrate transporter like domains"/>
    <property type="match status" value="1"/>
</dbReference>
<keyword evidence="1 3" id="KW-0547">Nucleotide-binding</keyword>
<dbReference type="Gene3D" id="3.40.850.10">
    <property type="entry name" value="Kinesin motor domain"/>
    <property type="match status" value="1"/>
</dbReference>
<dbReference type="InterPro" id="IPR027640">
    <property type="entry name" value="Kinesin-like_fam"/>
</dbReference>
<evidence type="ECO:0000256" key="3">
    <source>
        <dbReference type="PROSITE-ProRule" id="PRU00283"/>
    </source>
</evidence>
<keyword evidence="6" id="KW-0472">Membrane</keyword>
<feature type="binding site" evidence="3">
    <location>
        <begin position="1349"/>
        <end position="1356"/>
    </location>
    <ligand>
        <name>ATP</name>
        <dbReference type="ChEBI" id="CHEBI:30616"/>
    </ligand>
</feature>
<feature type="region of interest" description="Disordered" evidence="5">
    <location>
        <begin position="790"/>
        <end position="813"/>
    </location>
</feature>
<accession>A0AAV2YN54</accession>
<comment type="caution">
    <text evidence="9">The sequence shown here is derived from an EMBL/GenBank/DDBJ whole genome shotgun (WGS) entry which is preliminary data.</text>
</comment>
<feature type="region of interest" description="Disordered" evidence="5">
    <location>
        <begin position="854"/>
        <end position="888"/>
    </location>
</feature>
<keyword evidence="4" id="KW-0175">Coiled coil</keyword>
<evidence type="ECO:0000256" key="6">
    <source>
        <dbReference type="SAM" id="Phobius"/>
    </source>
</evidence>
<proteinExistence type="inferred from homology"/>
<feature type="region of interest" description="Disordered" evidence="5">
    <location>
        <begin position="1025"/>
        <end position="1083"/>
    </location>
</feature>
<dbReference type="PROSITE" id="PS00411">
    <property type="entry name" value="KINESIN_MOTOR_1"/>
    <property type="match status" value="1"/>
</dbReference>
<keyword evidence="3" id="KW-0505">Motor protein</keyword>
<evidence type="ECO:0000256" key="2">
    <source>
        <dbReference type="ARBA" id="ARBA00022840"/>
    </source>
</evidence>
<keyword evidence="2 3" id="KW-0067">ATP-binding</keyword>
<reference evidence="9" key="2">
    <citation type="journal article" date="2023" name="Microbiol Resour">
        <title>Decontamination and Annotation of the Draft Genome Sequence of the Oomycete Lagenidium giganteum ARSEF 373.</title>
        <authorList>
            <person name="Morgan W.R."/>
            <person name="Tartar A."/>
        </authorList>
    </citation>
    <scope>NUCLEOTIDE SEQUENCE</scope>
    <source>
        <strain evidence="9">ARSEF 373</strain>
    </source>
</reference>